<evidence type="ECO:0000256" key="1">
    <source>
        <dbReference type="SAM" id="MobiDB-lite"/>
    </source>
</evidence>
<organism evidence="4 5">
    <name type="scientific">Luteolibacter rhizosphaerae</name>
    <dbReference type="NCBI Taxonomy" id="2989719"/>
    <lineage>
        <taxon>Bacteria</taxon>
        <taxon>Pseudomonadati</taxon>
        <taxon>Verrucomicrobiota</taxon>
        <taxon>Verrucomicrobiia</taxon>
        <taxon>Verrucomicrobiales</taxon>
        <taxon>Verrucomicrobiaceae</taxon>
        <taxon>Luteolibacter</taxon>
    </lineage>
</organism>
<evidence type="ECO:0000313" key="5">
    <source>
        <dbReference type="Proteomes" id="UP001165653"/>
    </source>
</evidence>
<dbReference type="InterPro" id="IPR013694">
    <property type="entry name" value="VIT"/>
</dbReference>
<keyword evidence="2" id="KW-0812">Transmembrane</keyword>
<accession>A0ABT3FY64</accession>
<evidence type="ECO:0000259" key="3">
    <source>
        <dbReference type="PROSITE" id="PS51468"/>
    </source>
</evidence>
<evidence type="ECO:0000313" key="4">
    <source>
        <dbReference type="EMBL" id="MCW1912194.1"/>
    </source>
</evidence>
<dbReference type="RefSeq" id="WP_264510370.1">
    <property type="nucleotide sequence ID" value="NZ_JAPDDR010000001.1"/>
</dbReference>
<sequence length="876" mass="96784">MKTWTNQAEQRLTEYLDERIRREGFFGEDGDELKDDLRSHIHEEAEKLPGENIGLMQLEGILSNLDAGYRPPTPYKPTPTPAKAPDSNQPPKPWQPWGAWVWGVILPIAISLFELAAAFCGGVFFDPLATWWHTPMVFSVPAINWWLLKGAPRGSERWKGVATGFAVFVSIFYALLFVPLLPASAIALIFFGMGLLSLMPVMAGITTCRISRAVRGASGDPSAYRRGRLAGIGIALVAFTLLEGPALWTRANLITAKEGDKEKKEALQRLRSFHSPRTLLLACYESRWRSAGPTDISGWIARGWNAPAELFDLETRWDANPELAQELYFRVTGEPFNSQKPPRFVRPGTLNRGQNPFGEVDFDAHLGGDQVAIRVKDLDMAQSRFDGHIDARSQLGYGEWTMVFKNSGLVAKEARCQVLMPRGGRVSRLTLWVNGEPREAAFNTVEKVKAAYKSVAVVQRRDPVLVTMSGPDTILVQCFPVPQQGEMKIRFGITAPLDQGQWELPRILERNFGTSDSLEHSVWLQADSSFNLASNGIEPRNSVADGPGFSLAASLKPDGAMSGVTAVRITDLPPPAAVWCEDKFAAAYERYLIREPKPTRMPPAKVLLVIDGSASMAKAKPWIIESLKNDLPADAFRILLADDKATPVKLAELENHDFKGGRDNEPALREAVRMAKSGEVDEIVWLHGPQAAGLSQPEALLQLIERGTRQPVIHTVMAENGPNRLAEALQPSGALRRGPALFDPRKDFSAFMGLLRLDHEQMTWHWKRSPQAPTEIGIPVWDHLARHWAIEAVESKLSLLPETDKPATAAKYQLVTSVSGAVVLETMEQFKQHGLEPVSATDAPQIPGVPEPSSALLVMISVMTGVMRRRRQHAAA</sequence>
<dbReference type="PROSITE" id="PS51468">
    <property type="entry name" value="VIT"/>
    <property type="match status" value="1"/>
</dbReference>
<name>A0ABT3FY64_9BACT</name>
<dbReference type="NCBIfam" id="TIGR02595">
    <property type="entry name" value="PEP_CTERM"/>
    <property type="match status" value="1"/>
</dbReference>
<keyword evidence="2" id="KW-0472">Membrane</keyword>
<keyword evidence="5" id="KW-1185">Reference proteome</keyword>
<feature type="transmembrane region" description="Helical" evidence="2">
    <location>
        <begin position="131"/>
        <end position="148"/>
    </location>
</feature>
<feature type="transmembrane region" description="Helical" evidence="2">
    <location>
        <begin position="186"/>
        <end position="208"/>
    </location>
</feature>
<protein>
    <submittedName>
        <fullName evidence="4">PEP-CTERM sorting domain-containing protein</fullName>
    </submittedName>
</protein>
<proteinExistence type="predicted"/>
<dbReference type="InterPro" id="IPR013424">
    <property type="entry name" value="Ice-binding_C"/>
</dbReference>
<feature type="transmembrane region" description="Helical" evidence="2">
    <location>
        <begin position="160"/>
        <end position="180"/>
    </location>
</feature>
<dbReference type="EMBL" id="JAPDDR010000001">
    <property type="protein sequence ID" value="MCW1912194.1"/>
    <property type="molecule type" value="Genomic_DNA"/>
</dbReference>
<feature type="transmembrane region" description="Helical" evidence="2">
    <location>
        <begin position="229"/>
        <end position="248"/>
    </location>
</feature>
<feature type="transmembrane region" description="Helical" evidence="2">
    <location>
        <begin position="99"/>
        <end position="125"/>
    </location>
</feature>
<gene>
    <name evidence="4" type="ORF">OJ996_01330</name>
</gene>
<comment type="caution">
    <text evidence="4">The sequence shown here is derived from an EMBL/GenBank/DDBJ whole genome shotgun (WGS) entry which is preliminary data.</text>
</comment>
<reference evidence="4" key="1">
    <citation type="submission" date="2022-10" db="EMBL/GenBank/DDBJ databases">
        <title>Luteolibacter sp. GHJ8, whole genome shotgun sequencing project.</title>
        <authorList>
            <person name="Zhao G."/>
            <person name="Shen L."/>
        </authorList>
    </citation>
    <scope>NUCLEOTIDE SEQUENCE</scope>
    <source>
        <strain evidence="4">GHJ8</strain>
    </source>
</reference>
<keyword evidence="2" id="KW-1133">Transmembrane helix</keyword>
<feature type="region of interest" description="Disordered" evidence="1">
    <location>
        <begin position="72"/>
        <end position="92"/>
    </location>
</feature>
<feature type="domain" description="VIT" evidence="3">
    <location>
        <begin position="366"/>
        <end position="495"/>
    </location>
</feature>
<evidence type="ECO:0000256" key="2">
    <source>
        <dbReference type="SAM" id="Phobius"/>
    </source>
</evidence>
<dbReference type="Proteomes" id="UP001165653">
    <property type="component" value="Unassembled WGS sequence"/>
</dbReference>